<evidence type="ECO:0000313" key="2">
    <source>
        <dbReference type="EMBL" id="KAH9289121.1"/>
    </source>
</evidence>
<protein>
    <recommendedName>
        <fullName evidence="1">Retrovirus-related Pol polyprotein from transposon TNT 1-94-like beta-barrel domain-containing protein</fullName>
    </recommendedName>
</protein>
<proteinExistence type="predicted"/>
<feature type="non-terminal residue" evidence="2">
    <location>
        <position position="1"/>
    </location>
</feature>
<reference evidence="2 3" key="1">
    <citation type="journal article" date="2021" name="Nat. Plants">
        <title>The Taxus genome provides insights into paclitaxel biosynthesis.</title>
        <authorList>
            <person name="Xiong X."/>
            <person name="Gou J."/>
            <person name="Liao Q."/>
            <person name="Li Y."/>
            <person name="Zhou Q."/>
            <person name="Bi G."/>
            <person name="Li C."/>
            <person name="Du R."/>
            <person name="Wang X."/>
            <person name="Sun T."/>
            <person name="Guo L."/>
            <person name="Liang H."/>
            <person name="Lu P."/>
            <person name="Wu Y."/>
            <person name="Zhang Z."/>
            <person name="Ro D.K."/>
            <person name="Shang Y."/>
            <person name="Huang S."/>
            <person name="Yan J."/>
        </authorList>
    </citation>
    <scope>NUCLEOTIDE SEQUENCE [LARGE SCALE GENOMIC DNA]</scope>
    <source>
        <strain evidence="2">Ta-2019</strain>
    </source>
</reference>
<sequence>SGASFHATPHRHYFVDYVKEDFGNVYPADDEPCTIVGIVCVQVKIQNGNTWIFKDVRNLSTLRRNLVLEEQLGNDVCTMIFTSHSWKVTKGALVVVRGKNVGT</sequence>
<accession>A0AA38F4X1</accession>
<gene>
    <name evidence="2" type="ORF">KI387_033238</name>
</gene>
<dbReference type="Pfam" id="PF22936">
    <property type="entry name" value="Pol_BBD"/>
    <property type="match status" value="1"/>
</dbReference>
<dbReference type="InterPro" id="IPR054722">
    <property type="entry name" value="PolX-like_BBD"/>
</dbReference>
<feature type="domain" description="Retrovirus-related Pol polyprotein from transposon TNT 1-94-like beta-barrel" evidence="1">
    <location>
        <begin position="1"/>
        <end position="73"/>
    </location>
</feature>
<dbReference type="Proteomes" id="UP000824469">
    <property type="component" value="Unassembled WGS sequence"/>
</dbReference>
<feature type="non-terminal residue" evidence="2">
    <location>
        <position position="103"/>
    </location>
</feature>
<organism evidence="2 3">
    <name type="scientific">Taxus chinensis</name>
    <name type="common">Chinese yew</name>
    <name type="synonym">Taxus wallichiana var. chinensis</name>
    <dbReference type="NCBI Taxonomy" id="29808"/>
    <lineage>
        <taxon>Eukaryota</taxon>
        <taxon>Viridiplantae</taxon>
        <taxon>Streptophyta</taxon>
        <taxon>Embryophyta</taxon>
        <taxon>Tracheophyta</taxon>
        <taxon>Spermatophyta</taxon>
        <taxon>Pinopsida</taxon>
        <taxon>Pinidae</taxon>
        <taxon>Conifers II</taxon>
        <taxon>Cupressales</taxon>
        <taxon>Taxaceae</taxon>
        <taxon>Taxus</taxon>
    </lineage>
</organism>
<keyword evidence="3" id="KW-1185">Reference proteome</keyword>
<name>A0AA38F4X1_TAXCH</name>
<comment type="caution">
    <text evidence="2">The sequence shown here is derived from an EMBL/GenBank/DDBJ whole genome shotgun (WGS) entry which is preliminary data.</text>
</comment>
<dbReference type="AlphaFoldDB" id="A0AA38F4X1"/>
<dbReference type="EMBL" id="JAHRHJ020003813">
    <property type="protein sequence ID" value="KAH9289121.1"/>
    <property type="molecule type" value="Genomic_DNA"/>
</dbReference>
<dbReference type="OMA" id="LETNIRC"/>
<evidence type="ECO:0000259" key="1">
    <source>
        <dbReference type="Pfam" id="PF22936"/>
    </source>
</evidence>
<evidence type="ECO:0000313" key="3">
    <source>
        <dbReference type="Proteomes" id="UP000824469"/>
    </source>
</evidence>